<dbReference type="AlphaFoldDB" id="A0A9P7E4D9"/>
<keyword evidence="1" id="KW-0732">Signal</keyword>
<evidence type="ECO:0000256" key="1">
    <source>
        <dbReference type="SAM" id="SignalP"/>
    </source>
</evidence>
<evidence type="ECO:0008006" key="4">
    <source>
        <dbReference type="Google" id="ProtNLM"/>
    </source>
</evidence>
<accession>A0A9P7E4D9</accession>
<dbReference type="GeneID" id="64595068"/>
<sequence length="79" mass="8250">MQSGSAMSLVSGALIQLRSVWLAFDCGSRNSQSANGAVLCSVSEGDVESIHPHPKNKSAIASVRKAGGRQMMITLTSCQ</sequence>
<reference evidence="2" key="1">
    <citation type="journal article" date="2020" name="New Phytol.">
        <title>Comparative genomics reveals dynamic genome evolution in host specialist ectomycorrhizal fungi.</title>
        <authorList>
            <person name="Lofgren L.A."/>
            <person name="Nguyen N.H."/>
            <person name="Vilgalys R."/>
            <person name="Ruytinx J."/>
            <person name="Liao H.L."/>
            <person name="Branco S."/>
            <person name="Kuo A."/>
            <person name="LaButti K."/>
            <person name="Lipzen A."/>
            <person name="Andreopoulos W."/>
            <person name="Pangilinan J."/>
            <person name="Riley R."/>
            <person name="Hundley H."/>
            <person name="Na H."/>
            <person name="Barry K."/>
            <person name="Grigoriev I.V."/>
            <person name="Stajich J.E."/>
            <person name="Kennedy P.G."/>
        </authorList>
    </citation>
    <scope>NUCLEOTIDE SEQUENCE</scope>
    <source>
        <strain evidence="2">S12</strain>
    </source>
</reference>
<dbReference type="EMBL" id="JABBWE010000001">
    <property type="protein sequence ID" value="KAG1810432.1"/>
    <property type="molecule type" value="Genomic_DNA"/>
</dbReference>
<proteinExistence type="predicted"/>
<feature type="chain" id="PRO_5040110105" description="Secreted protein" evidence="1">
    <location>
        <begin position="23"/>
        <end position="79"/>
    </location>
</feature>
<comment type="caution">
    <text evidence="2">The sequence shown here is derived from an EMBL/GenBank/DDBJ whole genome shotgun (WGS) entry which is preliminary data.</text>
</comment>
<dbReference type="Proteomes" id="UP000719766">
    <property type="component" value="Unassembled WGS sequence"/>
</dbReference>
<protein>
    <recommendedName>
        <fullName evidence="4">Secreted protein</fullName>
    </recommendedName>
</protein>
<name>A0A9P7E4D9_9AGAM</name>
<evidence type="ECO:0000313" key="2">
    <source>
        <dbReference type="EMBL" id="KAG1810432.1"/>
    </source>
</evidence>
<keyword evidence="3" id="KW-1185">Reference proteome</keyword>
<feature type="signal peptide" evidence="1">
    <location>
        <begin position="1"/>
        <end position="22"/>
    </location>
</feature>
<evidence type="ECO:0000313" key="3">
    <source>
        <dbReference type="Proteomes" id="UP000719766"/>
    </source>
</evidence>
<gene>
    <name evidence="2" type="ORF">HD556DRAFT_1320405</name>
</gene>
<dbReference type="RefSeq" id="XP_041168097.1">
    <property type="nucleotide sequence ID" value="XM_041301304.1"/>
</dbReference>
<organism evidence="2 3">
    <name type="scientific">Suillus plorans</name>
    <dbReference type="NCBI Taxonomy" id="116603"/>
    <lineage>
        <taxon>Eukaryota</taxon>
        <taxon>Fungi</taxon>
        <taxon>Dikarya</taxon>
        <taxon>Basidiomycota</taxon>
        <taxon>Agaricomycotina</taxon>
        <taxon>Agaricomycetes</taxon>
        <taxon>Agaricomycetidae</taxon>
        <taxon>Boletales</taxon>
        <taxon>Suillineae</taxon>
        <taxon>Suillaceae</taxon>
        <taxon>Suillus</taxon>
    </lineage>
</organism>